<keyword evidence="1" id="KW-0378">Hydrolase</keyword>
<dbReference type="PANTHER" id="PTHR43156:SF2">
    <property type="entry name" value="STAGE II SPORULATION PROTEIN E"/>
    <property type="match status" value="1"/>
</dbReference>
<dbReference type="InterPro" id="IPR036457">
    <property type="entry name" value="PPM-type-like_dom_sf"/>
</dbReference>
<protein>
    <recommendedName>
        <fullName evidence="6">GAF domain-containing protein</fullName>
    </recommendedName>
</protein>
<feature type="domain" description="GAF" evidence="2">
    <location>
        <begin position="155"/>
        <end position="307"/>
    </location>
</feature>
<accession>A0A7K0C2R6</accession>
<dbReference type="InterPro" id="IPR052016">
    <property type="entry name" value="Bact_Sigma-Reg"/>
</dbReference>
<dbReference type="Gene3D" id="3.30.450.20">
    <property type="entry name" value="PAS domain"/>
    <property type="match status" value="1"/>
</dbReference>
<dbReference type="SUPFAM" id="SSF55781">
    <property type="entry name" value="GAF domain-like"/>
    <property type="match status" value="2"/>
</dbReference>
<dbReference type="Gene3D" id="3.60.40.10">
    <property type="entry name" value="PPM-type phosphatase domain"/>
    <property type="match status" value="1"/>
</dbReference>
<feature type="domain" description="GAF" evidence="2">
    <location>
        <begin position="335"/>
        <end position="474"/>
    </location>
</feature>
<evidence type="ECO:0000313" key="4">
    <source>
        <dbReference type="EMBL" id="MQY07720.1"/>
    </source>
</evidence>
<gene>
    <name evidence="4" type="ORF">ACRB68_58220</name>
</gene>
<dbReference type="InterPro" id="IPR029016">
    <property type="entry name" value="GAF-like_dom_sf"/>
</dbReference>
<reference evidence="4 5" key="1">
    <citation type="submission" date="2019-10" db="EMBL/GenBank/DDBJ databases">
        <title>Actinomadura rubteroloni sp. nov. and Actinomadura macrotermitis sp. nov., isolated from the gut of fungus growing-termite Macrotermes natalensis.</title>
        <authorList>
            <person name="Benndorf R."/>
            <person name="Martin K."/>
            <person name="Kuefner M."/>
            <person name="De Beer W."/>
            <person name="Kaster A.-K."/>
            <person name="Vollmers J."/>
            <person name="Poulsen M."/>
            <person name="Beemelmanns C."/>
        </authorList>
    </citation>
    <scope>NUCLEOTIDE SEQUENCE [LARGE SCALE GENOMIC DNA]</scope>
    <source>
        <strain evidence="4 5">RB68</strain>
    </source>
</reference>
<evidence type="ECO:0008006" key="6">
    <source>
        <dbReference type="Google" id="ProtNLM"/>
    </source>
</evidence>
<sequence length="720" mass="74808">MSVGAWPPATRADEGFGSSPGRSTAVFALLSGPEHRLETANPAFFETVGAADRVRSGLPLAQVLPELAEQGFVAVLDEVYRTGRPRTSRDSRVLLGRGRRAREAFFDLTYEPRLDAAGGVVGVAVFGVETTGIRHAQLLAAEQHALLEQIARQAPLEQTLDGMARVIEKLSPGALASVLLADADGRHLRHGAAPSLPRFYTDAIDGIATGEAAGACGTAAHRRRTVVAADIAADPFWDGYHELAARAGLASCWSTPILGGDGRLLGTFAIYHRVARTPQVSDFGLCDLFAGIAALAIERHLGEQARTAAVAKEKAARADLAFLLGAGSVLAQNLDHTETLQRLADLCVPALAPLCTVDVVEDGQVCRVAIAAATVREQRLLAAHPPDTGAMVGRVLAGGGTEVARHAPADLWGGLGITDRLCVPLTDRGAAFGALTLLTGGGRPLEDRVVSLAEELARRAAMAARNARQYAQRAQLAHDLQAGLLLPDLPALPGAGLATHYHPAGEGLEIGGDFYDVFPLAGRTCWAFMIGDVCGRGAVAATTTALVRHTARAVARLLPGPAEVVQAVNTALLERPGNLGGGFVTLVYGHLAREDDRLTVELVRAGHVLPRLLGPGGAVTQIDAEGALLGLMDDPGVEPCRLELRPGQSLVLVTDGITEARSAAGAMFNDEGLDGALAAVPPNADAAAVLDTLTAAVRAFTGPAAVDDDQAALVLTALSK</sequence>
<dbReference type="Pfam" id="PF08448">
    <property type="entry name" value="PAS_4"/>
    <property type="match status" value="1"/>
</dbReference>
<dbReference type="Proteomes" id="UP000487268">
    <property type="component" value="Unassembled WGS sequence"/>
</dbReference>
<dbReference type="AlphaFoldDB" id="A0A7K0C2R6"/>
<evidence type="ECO:0000313" key="5">
    <source>
        <dbReference type="Proteomes" id="UP000487268"/>
    </source>
</evidence>
<dbReference type="InterPro" id="IPR001932">
    <property type="entry name" value="PPM-type_phosphatase-like_dom"/>
</dbReference>
<dbReference type="EMBL" id="WEGH01000004">
    <property type="protein sequence ID" value="MQY07720.1"/>
    <property type="molecule type" value="Genomic_DNA"/>
</dbReference>
<dbReference type="SMART" id="SM00331">
    <property type="entry name" value="PP2C_SIG"/>
    <property type="match status" value="1"/>
</dbReference>
<keyword evidence="5" id="KW-1185">Reference proteome</keyword>
<dbReference type="GO" id="GO:0016791">
    <property type="term" value="F:phosphatase activity"/>
    <property type="evidence" value="ECO:0007669"/>
    <property type="project" value="TreeGrafter"/>
</dbReference>
<organism evidence="4 5">
    <name type="scientific">Actinomadura macrotermitis</name>
    <dbReference type="NCBI Taxonomy" id="2585200"/>
    <lineage>
        <taxon>Bacteria</taxon>
        <taxon>Bacillati</taxon>
        <taxon>Actinomycetota</taxon>
        <taxon>Actinomycetes</taxon>
        <taxon>Streptosporangiales</taxon>
        <taxon>Thermomonosporaceae</taxon>
        <taxon>Actinomadura</taxon>
    </lineage>
</organism>
<dbReference type="RefSeq" id="WP_153538153.1">
    <property type="nucleotide sequence ID" value="NZ_WEGH01000004.1"/>
</dbReference>
<dbReference type="Gene3D" id="3.30.450.40">
    <property type="match status" value="2"/>
</dbReference>
<feature type="domain" description="PPM-type phosphatase" evidence="3">
    <location>
        <begin position="492"/>
        <end position="717"/>
    </location>
</feature>
<dbReference type="SMART" id="SM00065">
    <property type="entry name" value="GAF"/>
    <property type="match status" value="2"/>
</dbReference>
<dbReference type="OrthoDB" id="5241041at2"/>
<dbReference type="Pfam" id="PF13185">
    <property type="entry name" value="GAF_2"/>
    <property type="match status" value="2"/>
</dbReference>
<dbReference type="PANTHER" id="PTHR43156">
    <property type="entry name" value="STAGE II SPORULATION PROTEIN E-RELATED"/>
    <property type="match status" value="1"/>
</dbReference>
<evidence type="ECO:0000256" key="1">
    <source>
        <dbReference type="ARBA" id="ARBA00022801"/>
    </source>
</evidence>
<dbReference type="Pfam" id="PF07228">
    <property type="entry name" value="SpoIIE"/>
    <property type="match status" value="1"/>
</dbReference>
<evidence type="ECO:0000259" key="2">
    <source>
        <dbReference type="SMART" id="SM00065"/>
    </source>
</evidence>
<name>A0A7K0C2R6_9ACTN</name>
<comment type="caution">
    <text evidence="4">The sequence shown here is derived from an EMBL/GenBank/DDBJ whole genome shotgun (WGS) entry which is preliminary data.</text>
</comment>
<dbReference type="InterPro" id="IPR003018">
    <property type="entry name" value="GAF"/>
</dbReference>
<dbReference type="InterPro" id="IPR013656">
    <property type="entry name" value="PAS_4"/>
</dbReference>
<evidence type="ECO:0000259" key="3">
    <source>
        <dbReference type="SMART" id="SM00331"/>
    </source>
</evidence>
<dbReference type="SUPFAM" id="SSF81606">
    <property type="entry name" value="PP2C-like"/>
    <property type="match status" value="1"/>
</dbReference>
<proteinExistence type="predicted"/>